<evidence type="ECO:0000313" key="1">
    <source>
        <dbReference type="EMBL" id="CAG8795176.1"/>
    </source>
</evidence>
<feature type="non-terminal residue" evidence="1">
    <location>
        <position position="147"/>
    </location>
</feature>
<keyword evidence="2" id="KW-1185">Reference proteome</keyword>
<feature type="non-terminal residue" evidence="1">
    <location>
        <position position="1"/>
    </location>
</feature>
<reference evidence="1" key="1">
    <citation type="submission" date="2021-06" db="EMBL/GenBank/DDBJ databases">
        <authorList>
            <person name="Kallberg Y."/>
            <person name="Tangrot J."/>
            <person name="Rosling A."/>
        </authorList>
    </citation>
    <scope>NUCLEOTIDE SEQUENCE</scope>
    <source>
        <strain evidence="1">MA461A</strain>
    </source>
</reference>
<sequence length="147" mass="16924">TNMESLKEFCYKVIFYEEPEDILPNIDITKNNICMICKGVINSSIKEAVIILNCKHFYHKECIREKCPQYQEITNGVKNIPVNHQESNYSISSLLNLEHVIISTSLTDYTEPTMFTESIKPPILTKSTVFIINIEFIKSTESNEPTN</sequence>
<evidence type="ECO:0000313" key="2">
    <source>
        <dbReference type="Proteomes" id="UP000789920"/>
    </source>
</evidence>
<accession>A0ACA9RJ70</accession>
<proteinExistence type="predicted"/>
<name>A0ACA9RJ70_9GLOM</name>
<gene>
    <name evidence="1" type="ORF">RPERSI_LOCUS19911</name>
</gene>
<dbReference type="EMBL" id="CAJVQC010055268">
    <property type="protein sequence ID" value="CAG8795176.1"/>
    <property type="molecule type" value="Genomic_DNA"/>
</dbReference>
<organism evidence="1 2">
    <name type="scientific">Racocetra persica</name>
    <dbReference type="NCBI Taxonomy" id="160502"/>
    <lineage>
        <taxon>Eukaryota</taxon>
        <taxon>Fungi</taxon>
        <taxon>Fungi incertae sedis</taxon>
        <taxon>Mucoromycota</taxon>
        <taxon>Glomeromycotina</taxon>
        <taxon>Glomeromycetes</taxon>
        <taxon>Diversisporales</taxon>
        <taxon>Gigasporaceae</taxon>
        <taxon>Racocetra</taxon>
    </lineage>
</organism>
<dbReference type="Proteomes" id="UP000789920">
    <property type="component" value="Unassembled WGS sequence"/>
</dbReference>
<comment type="caution">
    <text evidence="1">The sequence shown here is derived from an EMBL/GenBank/DDBJ whole genome shotgun (WGS) entry which is preliminary data.</text>
</comment>
<protein>
    <submittedName>
        <fullName evidence="1">11415_t:CDS:1</fullName>
    </submittedName>
</protein>